<keyword evidence="2" id="KW-1185">Reference proteome</keyword>
<gene>
    <name evidence="1" type="ORF">MU0050_003508</name>
</gene>
<dbReference type="PANTHER" id="PTHR43883">
    <property type="entry name" value="SLR0207 PROTEIN"/>
    <property type="match status" value="1"/>
</dbReference>
<organism evidence="1 2">
    <name type="scientific">[Mycobacterium] wendilense</name>
    <dbReference type="NCBI Taxonomy" id="3064284"/>
    <lineage>
        <taxon>Bacteria</taxon>
        <taxon>Bacillati</taxon>
        <taxon>Actinomycetota</taxon>
        <taxon>Actinomycetes</taxon>
        <taxon>Mycobacteriales</taxon>
        <taxon>Mycobacteriaceae</taxon>
        <taxon>Mycolicibacter</taxon>
    </lineage>
</organism>
<evidence type="ECO:0000313" key="2">
    <source>
        <dbReference type="Proteomes" id="UP001190466"/>
    </source>
</evidence>
<dbReference type="Proteomes" id="UP001190466">
    <property type="component" value="Chromosome"/>
</dbReference>
<evidence type="ECO:0000313" key="1">
    <source>
        <dbReference type="EMBL" id="CAJ1585052.1"/>
    </source>
</evidence>
<dbReference type="SUPFAM" id="SSF52540">
    <property type="entry name" value="P-loop containing nucleoside triphosphate hydrolases"/>
    <property type="match status" value="1"/>
</dbReference>
<reference evidence="1 2" key="1">
    <citation type="submission" date="2023-08" db="EMBL/GenBank/DDBJ databases">
        <authorList>
            <person name="Folkvardsen B D."/>
            <person name="Norman A."/>
        </authorList>
    </citation>
    <scope>NUCLEOTIDE SEQUENCE [LARGE SCALE GENOMIC DNA]</scope>
    <source>
        <strain evidence="1 2">Mu0050</strain>
    </source>
</reference>
<dbReference type="InterPro" id="IPR052732">
    <property type="entry name" value="Cell-binding_unc_protein"/>
</dbReference>
<dbReference type="InterPro" id="IPR011009">
    <property type="entry name" value="Kinase-like_dom_sf"/>
</dbReference>
<accession>A0ABN9P484</accession>
<proteinExistence type="predicted"/>
<dbReference type="InterPro" id="IPR027417">
    <property type="entry name" value="P-loop_NTPase"/>
</dbReference>
<dbReference type="Gene3D" id="3.40.50.300">
    <property type="entry name" value="P-loop containing nucleotide triphosphate hydrolases"/>
    <property type="match status" value="1"/>
</dbReference>
<sequence length="498" mass="54496">MPRDLDVHAIGQPYAQVRETHTGVVILVGDRAYKAKRPVVTDFLDFSTRDAREQALARELELNNRLAPHAYVGIAHLDGPSAGEREPVLVMNRYPDEVRLSTRVRNNVETVRAEVERVATVLAEFHGRAARGREIDAQARVLAVKGRWEDNLVELEKFGAGAAAVVSAETVRRIRELSGQYISGRAVLFADRISLRRIVDGHGDLMADDIFCVDGHPNLLDCMDFDDALRHVDGLDDAAFLAMDLEFLGRPDLAEVFLDRYCASAADDPPSSLRHFYIAYRAVVRAKVDCIRHGQGHPEAAADAERHLELALEHLRAAVPRLVLVGGGPGTGKTTLARSLAERIGARVISTDDVRKDLERDDVIGGAPGELDAGLYAPENVATVYKVVLRRAHSMLAAGESVILDGTWRDGVHREHAREVAANAHAVLLEMACTTPLAEAQQRIAQRRNSTSDATPEIARGIDEQQAEAGWNSAHRIATDRPLADSVAEAHQLCCLAI</sequence>
<dbReference type="Pfam" id="PF13671">
    <property type="entry name" value="AAA_33"/>
    <property type="match status" value="1"/>
</dbReference>
<dbReference type="SUPFAM" id="SSF56112">
    <property type="entry name" value="Protein kinase-like (PK-like)"/>
    <property type="match status" value="1"/>
</dbReference>
<dbReference type="PANTHER" id="PTHR43883:SF1">
    <property type="entry name" value="GLUCONOKINASE"/>
    <property type="match status" value="1"/>
</dbReference>
<dbReference type="EMBL" id="OY726395">
    <property type="protein sequence ID" value="CAJ1585052.1"/>
    <property type="molecule type" value="Genomic_DNA"/>
</dbReference>
<protein>
    <submittedName>
        <fullName evidence="1">AAA family ATPase</fullName>
    </submittedName>
</protein>
<name>A0ABN9P484_9MYCO</name>